<evidence type="ECO:0000256" key="3">
    <source>
        <dbReference type="PIRSR" id="PIRSR601461-2"/>
    </source>
</evidence>
<protein>
    <submittedName>
        <fullName evidence="6">Acid protease</fullName>
    </submittedName>
</protein>
<dbReference type="Proteomes" id="UP000799302">
    <property type="component" value="Unassembled WGS sequence"/>
</dbReference>
<dbReference type="PANTHER" id="PTHR47966:SF47">
    <property type="entry name" value="ENDOPEPTIDASE, PUTATIVE (AFU_ORTHOLOGUE AFUA_3G01220)-RELATED"/>
    <property type="match status" value="1"/>
</dbReference>
<dbReference type="InterPro" id="IPR001461">
    <property type="entry name" value="Aspartic_peptidase_A1"/>
</dbReference>
<feature type="domain" description="Peptidase A1" evidence="5">
    <location>
        <begin position="87"/>
        <end position="425"/>
    </location>
</feature>
<evidence type="ECO:0000313" key="7">
    <source>
        <dbReference type="Proteomes" id="UP000799302"/>
    </source>
</evidence>
<accession>A0A6A6UED8</accession>
<dbReference type="GO" id="GO:0006508">
    <property type="term" value="P:proteolysis"/>
    <property type="evidence" value="ECO:0007669"/>
    <property type="project" value="UniProtKB-KW"/>
</dbReference>
<reference evidence="6" key="1">
    <citation type="journal article" date="2020" name="Stud. Mycol.">
        <title>101 Dothideomycetes genomes: a test case for predicting lifestyles and emergence of pathogens.</title>
        <authorList>
            <person name="Haridas S."/>
            <person name="Albert R."/>
            <person name="Binder M."/>
            <person name="Bloem J."/>
            <person name="Labutti K."/>
            <person name="Salamov A."/>
            <person name="Andreopoulos B."/>
            <person name="Baker S."/>
            <person name="Barry K."/>
            <person name="Bills G."/>
            <person name="Bluhm B."/>
            <person name="Cannon C."/>
            <person name="Castanera R."/>
            <person name="Culley D."/>
            <person name="Daum C."/>
            <person name="Ezra D."/>
            <person name="Gonzalez J."/>
            <person name="Henrissat B."/>
            <person name="Kuo A."/>
            <person name="Liang C."/>
            <person name="Lipzen A."/>
            <person name="Lutzoni F."/>
            <person name="Magnuson J."/>
            <person name="Mondo S."/>
            <person name="Nolan M."/>
            <person name="Ohm R."/>
            <person name="Pangilinan J."/>
            <person name="Park H.-J."/>
            <person name="Ramirez L."/>
            <person name="Alfaro M."/>
            <person name="Sun H."/>
            <person name="Tritt A."/>
            <person name="Yoshinaga Y."/>
            <person name="Zwiers L.-H."/>
            <person name="Turgeon B."/>
            <person name="Goodwin S."/>
            <person name="Spatafora J."/>
            <person name="Crous P."/>
            <person name="Grigoriev I."/>
        </authorList>
    </citation>
    <scope>NUCLEOTIDE SEQUENCE</scope>
    <source>
        <strain evidence="6">CBS 115976</strain>
    </source>
</reference>
<feature type="signal peptide" evidence="4">
    <location>
        <begin position="1"/>
        <end position="18"/>
    </location>
</feature>
<evidence type="ECO:0000256" key="2">
    <source>
        <dbReference type="PIRSR" id="PIRSR601461-1"/>
    </source>
</evidence>
<dbReference type="Gene3D" id="2.40.70.10">
    <property type="entry name" value="Acid Proteases"/>
    <property type="match status" value="2"/>
</dbReference>
<sequence length="428" mass="45277">MGPLSVLFSIALASTTLASPALHKRGTLHIETTQIEAFAPHAPLTITENHLPLKRFSLPQSRTLALCPNSTEGPATQELRNIQGAQYVAQVQLNGQSTWLVFDTGSSDTWVVKSDFACFSQFGTLAPSQLCGFGPTFNGDFPPGDKLPDLDLRVNYGDGTYARGLFGFLNVTIAGLTVRHQQVALANASYWNGVGASSGLLGLAYPGLTSAFPTGSSTATTYDPLFTTMWKQGLSAFMFTTSLVRNGTSYVSFGGLPPVITDGKFASTPITMTTFRNGDVKYGFYSITPDAFSYDGAAASQPDMYIVDSGTTLTYINDAVVDAVAKQFNPPAIKEPSLGNLYTLACNAKAPDFGIKIGGRVLTMTPENIVLQLVDDTGAPLCVLGIQPATLAGFGSGGMAGILGETFMNSLVVVHDVGAAQMRFSPRL</sequence>
<evidence type="ECO:0000313" key="6">
    <source>
        <dbReference type="EMBL" id="KAF2670532.1"/>
    </source>
</evidence>
<dbReference type="GO" id="GO:0000324">
    <property type="term" value="C:fungal-type vacuole"/>
    <property type="evidence" value="ECO:0007669"/>
    <property type="project" value="TreeGrafter"/>
</dbReference>
<evidence type="ECO:0000256" key="1">
    <source>
        <dbReference type="ARBA" id="ARBA00007447"/>
    </source>
</evidence>
<dbReference type="OrthoDB" id="15189at2759"/>
<feature type="active site" evidence="2">
    <location>
        <position position="308"/>
    </location>
</feature>
<dbReference type="InterPro" id="IPR021109">
    <property type="entry name" value="Peptidase_aspartic_dom_sf"/>
</dbReference>
<name>A0A6A6UED8_9PEZI</name>
<comment type="similarity">
    <text evidence="1">Belongs to the peptidase A1 family.</text>
</comment>
<dbReference type="InterPro" id="IPR034164">
    <property type="entry name" value="Pepsin-like_dom"/>
</dbReference>
<feature type="active site" evidence="2">
    <location>
        <position position="103"/>
    </location>
</feature>
<keyword evidence="3" id="KW-1015">Disulfide bond</keyword>
<keyword evidence="7" id="KW-1185">Reference proteome</keyword>
<dbReference type="GO" id="GO:0004190">
    <property type="term" value="F:aspartic-type endopeptidase activity"/>
    <property type="evidence" value="ECO:0007669"/>
    <property type="project" value="InterPro"/>
</dbReference>
<keyword evidence="6" id="KW-0378">Hydrolase</keyword>
<organism evidence="6 7">
    <name type="scientific">Microthyrium microscopicum</name>
    <dbReference type="NCBI Taxonomy" id="703497"/>
    <lineage>
        <taxon>Eukaryota</taxon>
        <taxon>Fungi</taxon>
        <taxon>Dikarya</taxon>
        <taxon>Ascomycota</taxon>
        <taxon>Pezizomycotina</taxon>
        <taxon>Dothideomycetes</taxon>
        <taxon>Dothideomycetes incertae sedis</taxon>
        <taxon>Microthyriales</taxon>
        <taxon>Microthyriaceae</taxon>
        <taxon>Microthyrium</taxon>
    </lineage>
</organism>
<dbReference type="PANTHER" id="PTHR47966">
    <property type="entry name" value="BETA-SITE APP-CLEAVING ENZYME, ISOFORM A-RELATED"/>
    <property type="match status" value="1"/>
</dbReference>
<dbReference type="PROSITE" id="PS51767">
    <property type="entry name" value="PEPTIDASE_A1"/>
    <property type="match status" value="1"/>
</dbReference>
<dbReference type="PRINTS" id="PR00792">
    <property type="entry name" value="PEPSIN"/>
</dbReference>
<dbReference type="Pfam" id="PF00026">
    <property type="entry name" value="Asp"/>
    <property type="match status" value="1"/>
</dbReference>
<dbReference type="EMBL" id="MU004234">
    <property type="protein sequence ID" value="KAF2670532.1"/>
    <property type="molecule type" value="Genomic_DNA"/>
</dbReference>
<keyword evidence="4" id="KW-0732">Signal</keyword>
<gene>
    <name evidence="6" type="ORF">BT63DRAFT_454721</name>
</gene>
<dbReference type="SUPFAM" id="SSF50630">
    <property type="entry name" value="Acid proteases"/>
    <property type="match status" value="1"/>
</dbReference>
<dbReference type="InterPro" id="IPR033121">
    <property type="entry name" value="PEPTIDASE_A1"/>
</dbReference>
<keyword evidence="6" id="KW-0645">Protease</keyword>
<evidence type="ECO:0000259" key="5">
    <source>
        <dbReference type="PROSITE" id="PS51767"/>
    </source>
</evidence>
<dbReference type="AlphaFoldDB" id="A0A6A6UED8"/>
<evidence type="ECO:0000256" key="4">
    <source>
        <dbReference type="SAM" id="SignalP"/>
    </source>
</evidence>
<feature type="chain" id="PRO_5025550770" evidence="4">
    <location>
        <begin position="19"/>
        <end position="428"/>
    </location>
</feature>
<feature type="disulfide bond" evidence="3">
    <location>
        <begin position="346"/>
        <end position="382"/>
    </location>
</feature>
<proteinExistence type="inferred from homology"/>
<dbReference type="CDD" id="cd05471">
    <property type="entry name" value="pepsin_like"/>
    <property type="match status" value="1"/>
</dbReference>